<sequence length="53" mass="6363">MGRPLPKVSPVYFSPDIDEGDLHVIERLPKQHIRRRKRQFLVHWQDLPDTEDT</sequence>
<gene>
    <name evidence="1" type="ORF">JG687_00018670</name>
</gene>
<protein>
    <recommendedName>
        <fullName evidence="3">Chromo domain-containing protein</fullName>
    </recommendedName>
</protein>
<accession>A0A8T1TQ12</accession>
<comment type="caution">
    <text evidence="1">The sequence shown here is derived from an EMBL/GenBank/DDBJ whole genome shotgun (WGS) entry which is preliminary data.</text>
</comment>
<dbReference type="OrthoDB" id="167591at2759"/>
<reference evidence="1" key="1">
    <citation type="submission" date="2021-01" db="EMBL/GenBank/DDBJ databases">
        <title>Phytophthora aleatoria, a newly-described species from Pinus radiata is distinct from Phytophthora cactorum isolates based on comparative genomics.</title>
        <authorList>
            <person name="Mcdougal R."/>
            <person name="Panda P."/>
            <person name="Williams N."/>
            <person name="Studholme D.J."/>
        </authorList>
    </citation>
    <scope>NUCLEOTIDE SEQUENCE</scope>
    <source>
        <strain evidence="1">NZFS 3830</strain>
    </source>
</reference>
<evidence type="ECO:0000313" key="1">
    <source>
        <dbReference type="EMBL" id="KAG6943080.1"/>
    </source>
</evidence>
<name>A0A8T1TQ12_9STRA</name>
<evidence type="ECO:0000313" key="2">
    <source>
        <dbReference type="Proteomes" id="UP000688947"/>
    </source>
</evidence>
<organism evidence="1 2">
    <name type="scientific">Phytophthora cactorum</name>
    <dbReference type="NCBI Taxonomy" id="29920"/>
    <lineage>
        <taxon>Eukaryota</taxon>
        <taxon>Sar</taxon>
        <taxon>Stramenopiles</taxon>
        <taxon>Oomycota</taxon>
        <taxon>Peronosporomycetes</taxon>
        <taxon>Peronosporales</taxon>
        <taxon>Peronosporaceae</taxon>
        <taxon>Phytophthora</taxon>
    </lineage>
</organism>
<evidence type="ECO:0008006" key="3">
    <source>
        <dbReference type="Google" id="ProtNLM"/>
    </source>
</evidence>
<dbReference type="AlphaFoldDB" id="A0A8T1TQ12"/>
<dbReference type="EMBL" id="JAENGZ010002686">
    <property type="protein sequence ID" value="KAG6943080.1"/>
    <property type="molecule type" value="Genomic_DNA"/>
</dbReference>
<proteinExistence type="predicted"/>
<dbReference type="Proteomes" id="UP000688947">
    <property type="component" value="Unassembled WGS sequence"/>
</dbReference>